<evidence type="ECO:0000313" key="2">
    <source>
        <dbReference type="Proteomes" id="UP000832034"/>
    </source>
</evidence>
<dbReference type="RefSeq" id="WP_019957799.1">
    <property type="nucleotide sequence ID" value="NZ_CP091512.1"/>
</dbReference>
<dbReference type="Pfam" id="PF08822">
    <property type="entry name" value="DUF1804"/>
    <property type="match status" value="1"/>
</dbReference>
<accession>A0ABY4ECW8</accession>
<dbReference type="EMBL" id="CP091512">
    <property type="protein sequence ID" value="UOO93592.1"/>
    <property type="molecule type" value="Genomic_DNA"/>
</dbReference>
<dbReference type="Proteomes" id="UP000832034">
    <property type="component" value="Chromosome"/>
</dbReference>
<organism evidence="1 2">
    <name type="scientific">Vitreoscilla stercoraria</name>
    <dbReference type="NCBI Taxonomy" id="61"/>
    <lineage>
        <taxon>Bacteria</taxon>
        <taxon>Pseudomonadati</taxon>
        <taxon>Pseudomonadota</taxon>
        <taxon>Betaproteobacteria</taxon>
        <taxon>Neisseriales</taxon>
        <taxon>Neisseriaceae</taxon>
        <taxon>Vitreoscilla</taxon>
    </lineage>
</organism>
<gene>
    <name evidence="1" type="ORF">LVJ81_06095</name>
</gene>
<proteinExistence type="predicted"/>
<evidence type="ECO:0000313" key="1">
    <source>
        <dbReference type="EMBL" id="UOO93592.1"/>
    </source>
</evidence>
<reference evidence="1" key="1">
    <citation type="submission" date="2021-12" db="EMBL/GenBank/DDBJ databases">
        <authorList>
            <person name="Veyrier F.J."/>
        </authorList>
    </citation>
    <scope>NUCLEOTIDE SEQUENCE</scope>
    <source>
        <strain evidence="1">SAG 1488-6</strain>
    </source>
</reference>
<sequence length="165" mass="18174">MAHPKQTRTKLRQAYVFDQYSLEIAALNVGVSFATARRWKSEAKDSGDDWDKVRAAHVLAGDSMEDLGRAILSGFLLQYNATIQELHTSELPAAKKVELLTSLADAFNKTTAASKKVLPETNQLATALTVVQKLGDFIQTHHPKHLPAFAEILEPFGAVIQKEFG</sequence>
<protein>
    <submittedName>
        <fullName evidence="1">DUF1804 family protein</fullName>
    </submittedName>
</protein>
<dbReference type="InterPro" id="IPR014926">
    <property type="entry name" value="Phage_D3112_Orf24"/>
</dbReference>
<name>A0ABY4ECW8_VITST</name>
<reference evidence="1" key="2">
    <citation type="journal article" date="2022" name="Res Sq">
        <title>Evolution of multicellular longitudinally dividing oral cavity symbionts (Neisseriaceae).</title>
        <authorList>
            <person name="Nyongesa S."/>
            <person name="Weber P."/>
            <person name="Bernet E."/>
            <person name="Pullido F."/>
            <person name="Nieckarz M."/>
            <person name="Delaby M."/>
            <person name="Nieves C."/>
            <person name="Viehboeck T."/>
            <person name="Krause N."/>
            <person name="Rivera-Millot A."/>
            <person name="Nakamura A."/>
            <person name="Vischer N."/>
            <person name="VanNieuwenhze M."/>
            <person name="Brun Y."/>
            <person name="Cava F."/>
            <person name="Bulgheresi S."/>
            <person name="Veyrier F."/>
        </authorList>
    </citation>
    <scope>NUCLEOTIDE SEQUENCE</scope>
    <source>
        <strain evidence="1">SAG 1488-6</strain>
    </source>
</reference>
<keyword evidence="2" id="KW-1185">Reference proteome</keyword>